<evidence type="ECO:0000313" key="1">
    <source>
        <dbReference type="EMBL" id="MPN20728.1"/>
    </source>
</evidence>
<reference evidence="1" key="1">
    <citation type="submission" date="2019-08" db="EMBL/GenBank/DDBJ databases">
        <authorList>
            <person name="Kucharzyk K."/>
            <person name="Murdoch R.W."/>
            <person name="Higgins S."/>
            <person name="Loffler F."/>
        </authorList>
    </citation>
    <scope>NUCLEOTIDE SEQUENCE</scope>
</reference>
<protein>
    <submittedName>
        <fullName evidence="1">Uncharacterized protein</fullName>
    </submittedName>
</protein>
<gene>
    <name evidence="1" type="ORF">SDC9_168107</name>
</gene>
<accession>A0A645G1M2</accession>
<dbReference type="EMBL" id="VSSQ01068559">
    <property type="protein sequence ID" value="MPN20728.1"/>
    <property type="molecule type" value="Genomic_DNA"/>
</dbReference>
<proteinExistence type="predicted"/>
<comment type="caution">
    <text evidence="1">The sequence shown here is derived from an EMBL/GenBank/DDBJ whole genome shotgun (WGS) entry which is preliminary data.</text>
</comment>
<name>A0A645G1M2_9ZZZZ</name>
<sequence length="73" mass="7662">MLSVAATFSTGEAGFVISNTLNAPKPFVGNTTKGVPNTLKYAEPPKAYAVVPMSVFVNVPSDIFKFTIAGILL</sequence>
<organism evidence="1">
    <name type="scientific">bioreactor metagenome</name>
    <dbReference type="NCBI Taxonomy" id="1076179"/>
    <lineage>
        <taxon>unclassified sequences</taxon>
        <taxon>metagenomes</taxon>
        <taxon>ecological metagenomes</taxon>
    </lineage>
</organism>
<dbReference type="AlphaFoldDB" id="A0A645G1M2"/>